<keyword evidence="4" id="KW-1185">Reference proteome</keyword>
<reference evidence="3" key="1">
    <citation type="submission" date="2020-08" db="EMBL/GenBank/DDBJ databases">
        <title>Genome public.</title>
        <authorList>
            <person name="Liu C."/>
            <person name="Sun Q."/>
        </authorList>
    </citation>
    <scope>NUCLEOTIDE SEQUENCE</scope>
    <source>
        <strain evidence="3">NSJ-68</strain>
    </source>
</reference>
<protein>
    <recommendedName>
        <fullName evidence="5">Bypass of forespore C C-terminal domain-containing protein</fullName>
    </recommendedName>
</protein>
<comment type="caution">
    <text evidence="3">The sequence shown here is derived from an EMBL/GenBank/DDBJ whole genome shotgun (WGS) entry which is preliminary data.</text>
</comment>
<accession>A0A923LC25</accession>
<feature type="chain" id="PRO_5038560092" description="Bypass of forespore C C-terminal domain-containing protein" evidence="2">
    <location>
        <begin position="20"/>
        <end position="141"/>
    </location>
</feature>
<feature type="region of interest" description="Disordered" evidence="1">
    <location>
        <begin position="48"/>
        <end position="80"/>
    </location>
</feature>
<dbReference type="RefSeq" id="WP_186872154.1">
    <property type="nucleotide sequence ID" value="NZ_JACOOR010000004.1"/>
</dbReference>
<evidence type="ECO:0000256" key="2">
    <source>
        <dbReference type="SAM" id="SignalP"/>
    </source>
</evidence>
<evidence type="ECO:0000313" key="3">
    <source>
        <dbReference type="EMBL" id="MBC5659856.1"/>
    </source>
</evidence>
<name>A0A923LC25_9FIRM</name>
<evidence type="ECO:0008006" key="5">
    <source>
        <dbReference type="Google" id="ProtNLM"/>
    </source>
</evidence>
<gene>
    <name evidence="3" type="ORF">H8S44_08740</name>
</gene>
<dbReference type="EMBL" id="JACOOR010000004">
    <property type="protein sequence ID" value="MBC5659856.1"/>
    <property type="molecule type" value="Genomic_DNA"/>
</dbReference>
<dbReference type="Proteomes" id="UP000649345">
    <property type="component" value="Unassembled WGS sequence"/>
</dbReference>
<evidence type="ECO:0000313" key="4">
    <source>
        <dbReference type="Proteomes" id="UP000649345"/>
    </source>
</evidence>
<proteinExistence type="predicted"/>
<organism evidence="3 4">
    <name type="scientific">Anaerosacchariphilus hominis</name>
    <dbReference type="NCBI Taxonomy" id="2763017"/>
    <lineage>
        <taxon>Bacteria</taxon>
        <taxon>Bacillati</taxon>
        <taxon>Bacillota</taxon>
        <taxon>Clostridia</taxon>
        <taxon>Lachnospirales</taxon>
        <taxon>Lachnospiraceae</taxon>
        <taxon>Anaerosacchariphilus</taxon>
    </lineage>
</organism>
<sequence>MTKKLLAGCFAVCFFSALAWYSGSLYSGKALREENARLLEQLQSLNHFTEKEEAPLPEKQTASTSSKDTDTDTTGTSEENLFLLREENGKIVVYRGDSGLLYEQTDISPDGLPPELQQEIRSGKTLAGEEELYDFLENYTS</sequence>
<keyword evidence="2" id="KW-0732">Signal</keyword>
<dbReference type="AlphaFoldDB" id="A0A923LC25"/>
<feature type="signal peptide" evidence="2">
    <location>
        <begin position="1"/>
        <end position="19"/>
    </location>
</feature>
<feature type="compositionally biased region" description="Low complexity" evidence="1">
    <location>
        <begin position="61"/>
        <end position="77"/>
    </location>
</feature>
<evidence type="ECO:0000256" key="1">
    <source>
        <dbReference type="SAM" id="MobiDB-lite"/>
    </source>
</evidence>